<keyword evidence="2" id="KW-1185">Reference proteome</keyword>
<feature type="non-terminal residue" evidence="1">
    <location>
        <position position="249"/>
    </location>
</feature>
<evidence type="ECO:0000313" key="1">
    <source>
        <dbReference type="EMBL" id="KAG5587396.1"/>
    </source>
</evidence>
<reference evidence="1 2" key="1">
    <citation type="submission" date="2020-09" db="EMBL/GenBank/DDBJ databases">
        <title>De no assembly of potato wild relative species, Solanum commersonii.</title>
        <authorList>
            <person name="Cho K."/>
        </authorList>
    </citation>
    <scope>NUCLEOTIDE SEQUENCE [LARGE SCALE GENOMIC DNA]</scope>
    <source>
        <strain evidence="1">LZ3.2</strain>
        <tissue evidence="1">Leaf</tissue>
    </source>
</reference>
<evidence type="ECO:0000313" key="2">
    <source>
        <dbReference type="Proteomes" id="UP000824120"/>
    </source>
</evidence>
<organism evidence="1 2">
    <name type="scientific">Solanum commersonii</name>
    <name type="common">Commerson's wild potato</name>
    <name type="synonym">Commerson's nightshade</name>
    <dbReference type="NCBI Taxonomy" id="4109"/>
    <lineage>
        <taxon>Eukaryota</taxon>
        <taxon>Viridiplantae</taxon>
        <taxon>Streptophyta</taxon>
        <taxon>Embryophyta</taxon>
        <taxon>Tracheophyta</taxon>
        <taxon>Spermatophyta</taxon>
        <taxon>Magnoliopsida</taxon>
        <taxon>eudicotyledons</taxon>
        <taxon>Gunneridae</taxon>
        <taxon>Pentapetalae</taxon>
        <taxon>asterids</taxon>
        <taxon>lamiids</taxon>
        <taxon>Solanales</taxon>
        <taxon>Solanaceae</taxon>
        <taxon>Solanoideae</taxon>
        <taxon>Solaneae</taxon>
        <taxon>Solanum</taxon>
    </lineage>
</organism>
<dbReference type="Proteomes" id="UP000824120">
    <property type="component" value="Chromosome 9"/>
</dbReference>
<dbReference type="AlphaFoldDB" id="A0A9J5XJE7"/>
<sequence>VLYRRIVFCIEEFNIGNYNFQQVQGTTSRRYDDEHDSFIFEDIDKGEVLLLYFVNGFELVIANSSFQKWGENLMNFYNVRRKINKRVENDQPMIRQGGLTKTKAQDIREKEMVIKAWGDSGDTYSMWVRTPNCIRQASREIGLVVEWRGSRKVESNNVAYLMLVKSLDEDDEMRNKDMYKKTKKKAKLAVTMAKATIFEHLYEELECIGGFNKSYRLIKVRERRSCDLDQGKYIKNENDKVLVEGAHIR</sequence>
<name>A0A9J5XJE7_SOLCO</name>
<proteinExistence type="predicted"/>
<comment type="caution">
    <text evidence="1">The sequence shown here is derived from an EMBL/GenBank/DDBJ whole genome shotgun (WGS) entry which is preliminary data.</text>
</comment>
<protein>
    <submittedName>
        <fullName evidence="1">Uncharacterized protein</fullName>
    </submittedName>
</protein>
<accession>A0A9J5XJE7</accession>
<dbReference type="EMBL" id="JACXVP010000009">
    <property type="protein sequence ID" value="KAG5587396.1"/>
    <property type="molecule type" value="Genomic_DNA"/>
</dbReference>
<gene>
    <name evidence="1" type="ORF">H5410_047830</name>
</gene>